<feature type="transmembrane region" description="Helical" evidence="1">
    <location>
        <begin position="141"/>
        <end position="160"/>
    </location>
</feature>
<name>A0A165NN84_9AGAM</name>
<dbReference type="EMBL" id="KV425631">
    <property type="protein sequence ID" value="KZT19877.1"/>
    <property type="molecule type" value="Genomic_DNA"/>
</dbReference>
<dbReference type="InParanoid" id="A0A165NN84"/>
<dbReference type="OrthoDB" id="2956246at2759"/>
<evidence type="ECO:0000313" key="3">
    <source>
        <dbReference type="Proteomes" id="UP000076761"/>
    </source>
</evidence>
<reference evidence="2 3" key="1">
    <citation type="journal article" date="2016" name="Mol. Biol. Evol.">
        <title>Comparative Genomics of Early-Diverging Mushroom-Forming Fungi Provides Insights into the Origins of Lignocellulose Decay Capabilities.</title>
        <authorList>
            <person name="Nagy L.G."/>
            <person name="Riley R."/>
            <person name="Tritt A."/>
            <person name="Adam C."/>
            <person name="Daum C."/>
            <person name="Floudas D."/>
            <person name="Sun H."/>
            <person name="Yadav J.S."/>
            <person name="Pangilinan J."/>
            <person name="Larsson K.H."/>
            <person name="Matsuura K."/>
            <person name="Barry K."/>
            <person name="Labutti K."/>
            <person name="Kuo R."/>
            <person name="Ohm R.A."/>
            <person name="Bhattacharya S.S."/>
            <person name="Shirouzu T."/>
            <person name="Yoshinaga Y."/>
            <person name="Martin F.M."/>
            <person name="Grigoriev I.V."/>
            <person name="Hibbett D.S."/>
        </authorList>
    </citation>
    <scope>NUCLEOTIDE SEQUENCE [LARGE SCALE GENOMIC DNA]</scope>
    <source>
        <strain evidence="2 3">HHB14362 ss-1</strain>
    </source>
</reference>
<keyword evidence="1" id="KW-1133">Transmembrane helix</keyword>
<proteinExistence type="predicted"/>
<gene>
    <name evidence="2" type="ORF">NEOLEDRAFT_927636</name>
</gene>
<organism evidence="2 3">
    <name type="scientific">Neolentinus lepideus HHB14362 ss-1</name>
    <dbReference type="NCBI Taxonomy" id="1314782"/>
    <lineage>
        <taxon>Eukaryota</taxon>
        <taxon>Fungi</taxon>
        <taxon>Dikarya</taxon>
        <taxon>Basidiomycota</taxon>
        <taxon>Agaricomycotina</taxon>
        <taxon>Agaricomycetes</taxon>
        <taxon>Gloeophyllales</taxon>
        <taxon>Gloeophyllaceae</taxon>
        <taxon>Neolentinus</taxon>
    </lineage>
</organism>
<feature type="transmembrane region" description="Helical" evidence="1">
    <location>
        <begin position="218"/>
        <end position="237"/>
    </location>
</feature>
<feature type="transmembrane region" description="Helical" evidence="1">
    <location>
        <begin position="115"/>
        <end position="135"/>
    </location>
</feature>
<keyword evidence="1" id="KW-0472">Membrane</keyword>
<keyword evidence="1" id="KW-0812">Transmembrane</keyword>
<dbReference type="Proteomes" id="UP000076761">
    <property type="component" value="Unassembled WGS sequence"/>
</dbReference>
<keyword evidence="3" id="KW-1185">Reference proteome</keyword>
<sequence>MTFNTSNIMRGVSLDAAGLVALADLKTITARTALMGTSSFLDVLFIAPGIHTQQRASEVNGGEYPTTGALHSGFVFRIENQATVSFLQSIAKTGHVTNVAVAPKPLKRRPFSKDAVATVLYLAGLAMTIGVLFVFWYIRDWWGLGVLGMLILARFFNVIVTKHRTRLGWKGVSEPGLPGDLFVLLSEDRWVRMRGLIDDLKLVTGGQWMHEETTFDSFLSSFGTLLVYAAAAVAGNATTLGKLLLACLLLTSAAFLGLCNTLTETMHMYGRALFVEGKPKAYTRRAHLVRELIAEHHRDDWAISMGLTVPEDKDKLRKVVH</sequence>
<dbReference type="AlphaFoldDB" id="A0A165NN84"/>
<evidence type="ECO:0000313" key="2">
    <source>
        <dbReference type="EMBL" id="KZT19877.1"/>
    </source>
</evidence>
<accession>A0A165NN84</accession>
<protein>
    <submittedName>
        <fullName evidence="2">Uncharacterized protein</fullName>
    </submittedName>
</protein>
<dbReference type="STRING" id="1314782.A0A165NN84"/>
<evidence type="ECO:0000256" key="1">
    <source>
        <dbReference type="SAM" id="Phobius"/>
    </source>
</evidence>
<feature type="transmembrane region" description="Helical" evidence="1">
    <location>
        <begin position="243"/>
        <end position="263"/>
    </location>
</feature>